<evidence type="ECO:0000313" key="3">
    <source>
        <dbReference type="EMBL" id="KIP63419.1"/>
    </source>
</evidence>
<sequence>MTNTENETGERIPTRCSHVVRMVEHIRRRYVLRYNTVTECTEYMERDGNGTFLMLDMRALKRITLEVQLAGIAVGFNDVRNYVGSDFIGCFDPIGDFLAKCVGRWDGNDHIGRLADTVPTEDPEWRERFHTWFLGMVAQWTGKTGELYGNSNVPLLISDQGFNKSTFCRRLLPPELKWGYCDSLQLAEKKQVLRAMSELLLINLDEFNQISPKLQEGFLKNVVQLPAVKMKRPWGTAIEELPRRASFIATSNMQNVLSDPSGSRRFICVDFNRPIDVATPIDYTQLYAQALSEIESGRRWYFDKLETELLTMSNDRFQRTMAAEDFFKEYFRIGKENGRGEYMTTVAIFQHLRQKAGAAAMASTNLTTLSRRLKALPGMTSRRTWRGNEFLVELVDK</sequence>
<evidence type="ECO:0000313" key="4">
    <source>
        <dbReference type="Proteomes" id="UP000032046"/>
    </source>
</evidence>
<name>A0A0D0HEB9_9BACT</name>
<protein>
    <recommendedName>
        <fullName evidence="5">Helicase</fullName>
    </recommendedName>
</protein>
<accession>A0A0D0HEB9</accession>
<organism evidence="3 4">
    <name type="scientific">Prevotella pectinovora</name>
    <dbReference type="NCBI Taxonomy" id="1602169"/>
    <lineage>
        <taxon>Bacteria</taxon>
        <taxon>Pseudomonadati</taxon>
        <taxon>Bacteroidota</taxon>
        <taxon>Bacteroidia</taxon>
        <taxon>Bacteroidales</taxon>
        <taxon>Prevotellaceae</taxon>
        <taxon>Prevotella</taxon>
    </lineage>
</organism>
<dbReference type="STRING" id="1602171.ST44_03560"/>
<gene>
    <name evidence="3" type="ORF">ST44_03560</name>
</gene>
<dbReference type="InterPro" id="IPR024450">
    <property type="entry name" value="DUF3874"/>
</dbReference>
<proteinExistence type="predicted"/>
<evidence type="ECO:0000259" key="1">
    <source>
        <dbReference type="Pfam" id="PF05272"/>
    </source>
</evidence>
<dbReference type="AlphaFoldDB" id="A0A0D0HEB9"/>
<dbReference type="Proteomes" id="UP000032046">
    <property type="component" value="Unassembled WGS sequence"/>
</dbReference>
<feature type="domain" description="DUF3874" evidence="2">
    <location>
        <begin position="323"/>
        <end position="392"/>
    </location>
</feature>
<feature type="domain" description="Virulence-associated protein E-like" evidence="1">
    <location>
        <begin position="100"/>
        <end position="317"/>
    </location>
</feature>
<keyword evidence="4" id="KW-1185">Reference proteome</keyword>
<comment type="caution">
    <text evidence="3">The sequence shown here is derived from an EMBL/GenBank/DDBJ whole genome shotgun (WGS) entry which is preliminary data.</text>
</comment>
<reference evidence="3 4" key="1">
    <citation type="submission" date="2015-01" db="EMBL/GenBank/DDBJ databases">
        <title>Comparative genomics of non-oral Prevotella species.</title>
        <authorList>
            <person name="Accetto T."/>
            <person name="Nograsek B."/>
            <person name="Avgustin G."/>
        </authorList>
    </citation>
    <scope>NUCLEOTIDE SEQUENCE [LARGE SCALE GENOMIC DNA]</scope>
    <source>
        <strain evidence="3 4">P5-119</strain>
    </source>
</reference>
<dbReference type="PANTHER" id="PTHR34985:SF1">
    <property type="entry name" value="SLR0554 PROTEIN"/>
    <property type="match status" value="1"/>
</dbReference>
<dbReference type="EMBL" id="JXQK01000043">
    <property type="protein sequence ID" value="KIP63419.1"/>
    <property type="molecule type" value="Genomic_DNA"/>
</dbReference>
<evidence type="ECO:0008006" key="5">
    <source>
        <dbReference type="Google" id="ProtNLM"/>
    </source>
</evidence>
<dbReference type="Pfam" id="PF12990">
    <property type="entry name" value="DUF3874"/>
    <property type="match status" value="1"/>
</dbReference>
<evidence type="ECO:0000259" key="2">
    <source>
        <dbReference type="Pfam" id="PF12990"/>
    </source>
</evidence>
<dbReference type="PANTHER" id="PTHR34985">
    <property type="entry name" value="SLR0554 PROTEIN"/>
    <property type="match status" value="1"/>
</dbReference>
<dbReference type="Pfam" id="PF05272">
    <property type="entry name" value="VapE-like_dom"/>
    <property type="match status" value="1"/>
</dbReference>
<dbReference type="InterPro" id="IPR007936">
    <property type="entry name" value="VapE-like_dom"/>
</dbReference>